<dbReference type="AlphaFoldDB" id="A0A8J3NN61"/>
<organism evidence="1 2">
    <name type="scientific">Catellatospora bangladeshensis</name>
    <dbReference type="NCBI Taxonomy" id="310355"/>
    <lineage>
        <taxon>Bacteria</taxon>
        <taxon>Bacillati</taxon>
        <taxon>Actinomycetota</taxon>
        <taxon>Actinomycetes</taxon>
        <taxon>Micromonosporales</taxon>
        <taxon>Micromonosporaceae</taxon>
        <taxon>Catellatospora</taxon>
    </lineage>
</organism>
<gene>
    <name evidence="1" type="ORF">Cba03nite_70720</name>
</gene>
<dbReference type="Proteomes" id="UP000601223">
    <property type="component" value="Unassembled WGS sequence"/>
</dbReference>
<keyword evidence="2" id="KW-1185">Reference proteome</keyword>
<sequence>MGASGRASGWYVPGGGGGGTQPAGCVDHGVAGAPAAPGCGAGGGNGEGEGEVMRDILPCPRRCSFRRFSQVKKGTFFYA</sequence>
<evidence type="ECO:0000313" key="1">
    <source>
        <dbReference type="EMBL" id="GIF85723.1"/>
    </source>
</evidence>
<comment type="caution">
    <text evidence="1">The sequence shown here is derived from an EMBL/GenBank/DDBJ whole genome shotgun (WGS) entry which is preliminary data.</text>
</comment>
<proteinExistence type="predicted"/>
<dbReference type="EMBL" id="BONF01000051">
    <property type="protein sequence ID" value="GIF85723.1"/>
    <property type="molecule type" value="Genomic_DNA"/>
</dbReference>
<reference evidence="1 2" key="1">
    <citation type="submission" date="2021-01" db="EMBL/GenBank/DDBJ databases">
        <title>Whole genome shotgun sequence of Catellatospora bangladeshensis NBRC 107357.</title>
        <authorList>
            <person name="Komaki H."/>
            <person name="Tamura T."/>
        </authorList>
    </citation>
    <scope>NUCLEOTIDE SEQUENCE [LARGE SCALE GENOMIC DNA]</scope>
    <source>
        <strain evidence="1 2">NBRC 107357</strain>
    </source>
</reference>
<name>A0A8J3NN61_9ACTN</name>
<accession>A0A8J3NN61</accession>
<evidence type="ECO:0000313" key="2">
    <source>
        <dbReference type="Proteomes" id="UP000601223"/>
    </source>
</evidence>
<protein>
    <submittedName>
        <fullName evidence="1">Uncharacterized protein</fullName>
    </submittedName>
</protein>